<evidence type="ECO:0000313" key="7">
    <source>
        <dbReference type="Proteomes" id="UP001165962"/>
    </source>
</evidence>
<dbReference type="InterPro" id="IPR011545">
    <property type="entry name" value="DEAD/DEAH_box_helicase_dom"/>
</dbReference>
<keyword evidence="7" id="KW-1185">Reference proteome</keyword>
<dbReference type="PROSITE" id="PS51194">
    <property type="entry name" value="HELICASE_CTER"/>
    <property type="match status" value="1"/>
</dbReference>
<keyword evidence="6" id="KW-0378">Hydrolase</keyword>
<gene>
    <name evidence="6" type="ORF">G9U52_28995</name>
</gene>
<protein>
    <submittedName>
        <fullName evidence="6">DEAD/DEAH box helicase</fullName>
    </submittedName>
</protein>
<dbReference type="Proteomes" id="UP001165962">
    <property type="component" value="Unassembled WGS sequence"/>
</dbReference>
<dbReference type="PROSITE" id="PS51192">
    <property type="entry name" value="HELICASE_ATP_BIND_1"/>
    <property type="match status" value="1"/>
</dbReference>
<dbReference type="InterPro" id="IPR001650">
    <property type="entry name" value="Helicase_C-like"/>
</dbReference>
<keyword evidence="1" id="KW-0547">Nucleotide-binding</keyword>
<keyword evidence="3" id="KW-0238">DNA-binding</keyword>
<dbReference type="SMART" id="SM00487">
    <property type="entry name" value="DEXDc"/>
    <property type="match status" value="1"/>
</dbReference>
<dbReference type="InterPro" id="IPR027417">
    <property type="entry name" value="P-loop_NTPase"/>
</dbReference>
<dbReference type="GO" id="GO:0004386">
    <property type="term" value="F:helicase activity"/>
    <property type="evidence" value="ECO:0007669"/>
    <property type="project" value="UniProtKB-KW"/>
</dbReference>
<organism evidence="6 7">
    <name type="scientific">Paenibacillus agricola</name>
    <dbReference type="NCBI Taxonomy" id="2716264"/>
    <lineage>
        <taxon>Bacteria</taxon>
        <taxon>Bacillati</taxon>
        <taxon>Bacillota</taxon>
        <taxon>Bacilli</taxon>
        <taxon>Bacillales</taxon>
        <taxon>Paenibacillaceae</taxon>
        <taxon>Paenibacillus</taxon>
    </lineage>
</organism>
<evidence type="ECO:0000256" key="3">
    <source>
        <dbReference type="ARBA" id="ARBA00023125"/>
    </source>
</evidence>
<evidence type="ECO:0000313" key="6">
    <source>
        <dbReference type="EMBL" id="NHN33860.1"/>
    </source>
</evidence>
<proteinExistence type="predicted"/>
<feature type="domain" description="Helicase ATP-binding" evidence="4">
    <location>
        <begin position="334"/>
        <end position="486"/>
    </location>
</feature>
<dbReference type="SMART" id="SM00490">
    <property type="entry name" value="HELICc"/>
    <property type="match status" value="1"/>
</dbReference>
<sequence>MKSVVYARISGHSCMWHVSLDIRADLAHWFGGRRNPLRIWMLEPALSFGQAILLTERLSSMKWKAEQVSSPSLMLEAVSRQAELLGVPLGLSLDKPGAPLAGQADKHGTSQGGRRDKLEAHLRECDWQQWAGYRTTEAGARAVLPEELLTLISIMQGRSLLLEEVSQLMEHHGLIDAGEQPLLYIQMGYLRGELQISQGIQRSTKRIFPTLRTQLVYTCQRCGSGIEHMVMTDCLFCEASCPYCEQCLTMGRSRYCSVMVSAAERVDPIAGFDKAVGNRELEPKPNFESEFDPQPGNVELYERYILPWGLSNVQAEASSLALQFLKANESQFKHKSGQKPGQFLIWAVTGAGKTEMIFPMIQYMLHRGKHVVVATPRRDVVLELRPRLEKAFAPTPVVTLYGGSEQRWDTGTLTIATTHQLLRFERAFDLVVIDELDAFPFHNNPMLEYAAHKVCTKTGVTLLLSATPPKQLQKAARRGQLPHVKVAARYHRHPLPVPLLLAAPALSQQLKRVSLHRKLEEKLAASLQRGAQLFVFVPKIQLIEPLVGLLRTIFPEVTVQGTSSKDEQRAQKVIDFRNSIIRILVTTTILERGVTIAKSDVFVLDADASLFDSASLVQMAGRAGRSAADPAGHVYFVAKERTRDQVEAIRQIKSMNTLARKKGYLRTKGEVIP</sequence>
<dbReference type="Pfam" id="PF00271">
    <property type="entry name" value="Helicase_C"/>
    <property type="match status" value="1"/>
</dbReference>
<evidence type="ECO:0000256" key="1">
    <source>
        <dbReference type="ARBA" id="ARBA00022741"/>
    </source>
</evidence>
<keyword evidence="6" id="KW-0347">Helicase</keyword>
<dbReference type="Gene3D" id="3.40.50.300">
    <property type="entry name" value="P-loop containing nucleotide triphosphate hydrolases"/>
    <property type="match status" value="2"/>
</dbReference>
<dbReference type="SUPFAM" id="SSF52540">
    <property type="entry name" value="P-loop containing nucleoside triphosphate hydrolases"/>
    <property type="match status" value="1"/>
</dbReference>
<comment type="caution">
    <text evidence="6">The sequence shown here is derived from an EMBL/GenBank/DDBJ whole genome shotgun (WGS) entry which is preliminary data.</text>
</comment>
<name>A0ABX0JBI9_9BACL</name>
<feature type="domain" description="Helicase C-terminal" evidence="5">
    <location>
        <begin position="511"/>
        <end position="673"/>
    </location>
</feature>
<accession>A0ABX0JBI9</accession>
<dbReference type="Pfam" id="PF00270">
    <property type="entry name" value="DEAD"/>
    <property type="match status" value="1"/>
</dbReference>
<reference evidence="6" key="1">
    <citation type="submission" date="2020-03" db="EMBL/GenBank/DDBJ databases">
        <title>Draft sequencing of Paenibacilllus sp. S3N08.</title>
        <authorList>
            <person name="Kim D.-U."/>
        </authorList>
    </citation>
    <scope>NUCLEOTIDE SEQUENCE</scope>
    <source>
        <strain evidence="6">S3N08</strain>
    </source>
</reference>
<dbReference type="RefSeq" id="WP_166154230.1">
    <property type="nucleotide sequence ID" value="NZ_JAAOIW010000014.1"/>
</dbReference>
<evidence type="ECO:0000256" key="2">
    <source>
        <dbReference type="ARBA" id="ARBA00022840"/>
    </source>
</evidence>
<dbReference type="InterPro" id="IPR014001">
    <property type="entry name" value="Helicase_ATP-bd"/>
</dbReference>
<evidence type="ECO:0000259" key="4">
    <source>
        <dbReference type="PROSITE" id="PS51192"/>
    </source>
</evidence>
<dbReference type="PANTHER" id="PTHR30580:SF1">
    <property type="entry name" value="COMF OPERON PROTEIN 1"/>
    <property type="match status" value="1"/>
</dbReference>
<evidence type="ECO:0000259" key="5">
    <source>
        <dbReference type="PROSITE" id="PS51194"/>
    </source>
</evidence>
<dbReference type="PANTHER" id="PTHR30580">
    <property type="entry name" value="PRIMOSOMAL PROTEIN N"/>
    <property type="match status" value="1"/>
</dbReference>
<keyword evidence="2" id="KW-0067">ATP-binding</keyword>
<dbReference type="EMBL" id="JAAOIW010000014">
    <property type="protein sequence ID" value="NHN33860.1"/>
    <property type="molecule type" value="Genomic_DNA"/>
</dbReference>